<reference evidence="5" key="3">
    <citation type="submission" date="2019-05" db="EMBL/GenBank/DDBJ databases">
        <authorList>
            <person name="Hibberd M."/>
        </authorList>
    </citation>
    <scope>NUCLEOTIDE SEQUENCE</scope>
    <source>
        <strain evidence="5">Haemophilus_influenzae_BgEED16</strain>
    </source>
</reference>
<keyword evidence="2" id="KW-0472">Membrane</keyword>
<evidence type="ECO:0000256" key="1">
    <source>
        <dbReference type="SAM" id="MobiDB-lite"/>
    </source>
</evidence>
<dbReference type="Proteomes" id="UP000658741">
    <property type="component" value="Unassembled WGS sequence"/>
</dbReference>
<name>A0A158SXJ1_HAEIF</name>
<dbReference type="AlphaFoldDB" id="A0A158SXJ1"/>
<evidence type="ECO:0000313" key="6">
    <source>
        <dbReference type="Proteomes" id="UP000050700"/>
    </source>
</evidence>
<dbReference type="EMBL" id="CABFLD010000038">
    <property type="protein sequence ID" value="VTX72029.1"/>
    <property type="molecule type" value="Genomic_DNA"/>
</dbReference>
<reference evidence="4" key="2">
    <citation type="submission" date="2018-08" db="EMBL/GenBank/DDBJ databases">
        <title>Antagonistic pleiotropy in the bifunctional surface protein FadL/P1 during adaptation of Haemophilus influenzae to chronic lung infection associated with COPD.</title>
        <authorList>
            <person name="Moleres J."/>
            <person name="Ehrlich R."/>
        </authorList>
    </citation>
    <scope>NUCLEOTIDE SEQUENCE [LARGE SCALE GENOMIC DNA]</scope>
    <source>
        <strain evidence="4">P668-6062</strain>
    </source>
</reference>
<evidence type="ECO:0000313" key="4">
    <source>
        <dbReference type="EMBL" id="RFN62434.1"/>
    </source>
</evidence>
<dbReference type="EMBL" id="QVJI01000018">
    <property type="protein sequence ID" value="RFN62434.1"/>
    <property type="molecule type" value="Genomic_DNA"/>
</dbReference>
<organism evidence="3 6">
    <name type="scientific">Haemophilus influenzae</name>
    <dbReference type="NCBI Taxonomy" id="727"/>
    <lineage>
        <taxon>Bacteria</taxon>
        <taxon>Pseudomonadati</taxon>
        <taxon>Pseudomonadota</taxon>
        <taxon>Gammaproteobacteria</taxon>
        <taxon>Pasteurellales</taxon>
        <taxon>Pasteurellaceae</taxon>
        <taxon>Haemophilus</taxon>
    </lineage>
</organism>
<sequence length="239" mass="25986">MDNSTANEQRTSCDIRKIRLKGELGKRFGKVHKLAVKTPAEAIRALCVLKRGFKEFLLESEKHGIVYRFLVQREELTTSSDEFQMRYGAQAEFHLIPIIRGSKRGGFFQLIAGAAMIGLAFWNPLGWATIGGTGFLSSAATLPLTIGASLVLGGISQLLVPVPKVSGPQERPENKPSYLFNGAVNTTEQGQPIPLLYGELIVGSAVVSAGLTDKEIPIRTNSTSNNETRGKLKFKRVSG</sequence>
<dbReference type="Proteomes" id="UP000050700">
    <property type="component" value="Unassembled WGS sequence"/>
</dbReference>
<dbReference type="PATRIC" id="fig|727.582.peg.1094"/>
<evidence type="ECO:0000313" key="5">
    <source>
        <dbReference type="EMBL" id="VTX72029.1"/>
    </source>
</evidence>
<evidence type="ECO:0000256" key="2">
    <source>
        <dbReference type="SAM" id="Phobius"/>
    </source>
</evidence>
<evidence type="ECO:0000313" key="3">
    <source>
        <dbReference type="EMBL" id="KIS35585.1"/>
    </source>
</evidence>
<dbReference type="EMBL" id="JMQP01000002">
    <property type="protein sequence ID" value="KIS35585.1"/>
    <property type="molecule type" value="Genomic_DNA"/>
</dbReference>
<dbReference type="RefSeq" id="WP_080291956.1">
    <property type="nucleotide sequence ID" value="NZ_AP018771.1"/>
</dbReference>
<feature type="transmembrane region" description="Helical" evidence="2">
    <location>
        <begin position="105"/>
        <end position="122"/>
    </location>
</feature>
<keyword evidence="2" id="KW-0812">Transmembrane</keyword>
<gene>
    <name evidence="5" type="ORF">CAGEJMGA_01408</name>
    <name evidence="4" type="ORF">CH627_09400</name>
    <name evidence="3" type="ORF">NTHI1209_01192</name>
</gene>
<feature type="region of interest" description="Disordered" evidence="1">
    <location>
        <begin position="218"/>
        <end position="239"/>
    </location>
</feature>
<protein>
    <submittedName>
        <fullName evidence="4 5">Tail assembly protein</fullName>
    </submittedName>
    <submittedName>
        <fullName evidence="3">Phage-related protein, tail component</fullName>
    </submittedName>
</protein>
<comment type="caution">
    <text evidence="3">The sequence shown here is derived from an EMBL/GenBank/DDBJ whole genome shotgun (WGS) entry which is preliminary data.</text>
</comment>
<reference evidence="3 6" key="1">
    <citation type="submission" date="2014-05" db="EMBL/GenBank/DDBJ databases">
        <title>Methylome analysis of the phasevarions of Haemophilus influenzae.</title>
        <authorList>
            <person name="Atack J.M."/>
            <person name="Fox K.L."/>
            <person name="Power P.M."/>
            <person name="Clark T."/>
            <person name="Jurcisek J."/>
            <person name="Korlach J."/>
            <person name="Bakaletz L.O."/>
            <person name="Jennings M.P."/>
        </authorList>
    </citation>
    <scope>NUCLEOTIDE SEQUENCE [LARGE SCALE GENOMIC DNA]</scope>
    <source>
        <strain evidence="3 6">1209</strain>
    </source>
</reference>
<keyword evidence="2" id="KW-1133">Transmembrane helix</keyword>
<proteinExistence type="predicted"/>
<feature type="transmembrane region" description="Helical" evidence="2">
    <location>
        <begin position="142"/>
        <end position="162"/>
    </location>
</feature>
<accession>A0A158SXJ1</accession>